<dbReference type="CDD" id="cd00462">
    <property type="entry name" value="PTH"/>
    <property type="match status" value="1"/>
</dbReference>
<evidence type="ECO:0000256" key="5">
    <source>
        <dbReference type="ARBA" id="ARBA00038063"/>
    </source>
</evidence>
<keyword evidence="3 6" id="KW-0378">Hydrolase</keyword>
<name>A0A3B0XQD7_9ZZZZ</name>
<dbReference type="GO" id="GO:0000049">
    <property type="term" value="F:tRNA binding"/>
    <property type="evidence" value="ECO:0007669"/>
    <property type="project" value="UniProtKB-KW"/>
</dbReference>
<accession>A0A3B0XQD7</accession>
<dbReference type="EMBL" id="UOFJ01000459">
    <property type="protein sequence ID" value="VAW69771.1"/>
    <property type="molecule type" value="Genomic_DNA"/>
</dbReference>
<dbReference type="HAMAP" id="MF_00083">
    <property type="entry name" value="Pept_tRNA_hydro_bact"/>
    <property type="match status" value="1"/>
</dbReference>
<dbReference type="EC" id="3.1.1.29" evidence="1"/>
<dbReference type="SUPFAM" id="SSF53178">
    <property type="entry name" value="Peptidyl-tRNA hydrolase-like"/>
    <property type="match status" value="1"/>
</dbReference>
<dbReference type="NCBIfam" id="TIGR00447">
    <property type="entry name" value="pth"/>
    <property type="match status" value="1"/>
</dbReference>
<dbReference type="Pfam" id="PF01195">
    <property type="entry name" value="Pept_tRNA_hydro"/>
    <property type="match status" value="1"/>
</dbReference>
<dbReference type="PROSITE" id="PS01195">
    <property type="entry name" value="PEPT_TRNA_HYDROL_1"/>
    <property type="match status" value="1"/>
</dbReference>
<organism evidence="6">
    <name type="scientific">hydrothermal vent metagenome</name>
    <dbReference type="NCBI Taxonomy" id="652676"/>
    <lineage>
        <taxon>unclassified sequences</taxon>
        <taxon>metagenomes</taxon>
        <taxon>ecological metagenomes</taxon>
    </lineage>
</organism>
<dbReference type="PANTHER" id="PTHR17224:SF1">
    <property type="entry name" value="PEPTIDYL-TRNA HYDROLASE"/>
    <property type="match status" value="1"/>
</dbReference>
<proteinExistence type="inferred from homology"/>
<reference evidence="6" key="1">
    <citation type="submission" date="2018-06" db="EMBL/GenBank/DDBJ databases">
        <authorList>
            <person name="Zhirakovskaya E."/>
        </authorList>
    </citation>
    <scope>NUCLEOTIDE SEQUENCE</scope>
</reference>
<dbReference type="Gene3D" id="3.40.50.1470">
    <property type="entry name" value="Peptidyl-tRNA hydrolase"/>
    <property type="match status" value="1"/>
</dbReference>
<dbReference type="AlphaFoldDB" id="A0A3B0XQD7"/>
<comment type="similarity">
    <text evidence="5">Belongs to the PTH family.</text>
</comment>
<evidence type="ECO:0000256" key="4">
    <source>
        <dbReference type="ARBA" id="ARBA00022884"/>
    </source>
</evidence>
<evidence type="ECO:0000256" key="1">
    <source>
        <dbReference type="ARBA" id="ARBA00013260"/>
    </source>
</evidence>
<dbReference type="InterPro" id="IPR018171">
    <property type="entry name" value="Pept_tRNA_hydro_CS"/>
</dbReference>
<dbReference type="InterPro" id="IPR036416">
    <property type="entry name" value="Pept_tRNA_hydro_sf"/>
</dbReference>
<gene>
    <name evidence="6" type="ORF">MNBD_GAMMA10-1826</name>
</gene>
<dbReference type="PROSITE" id="PS01196">
    <property type="entry name" value="PEPT_TRNA_HYDROL_2"/>
    <property type="match status" value="1"/>
</dbReference>
<dbReference type="GO" id="GO:0004045">
    <property type="term" value="F:peptidyl-tRNA hydrolase activity"/>
    <property type="evidence" value="ECO:0007669"/>
    <property type="project" value="UniProtKB-EC"/>
</dbReference>
<dbReference type="InterPro" id="IPR001328">
    <property type="entry name" value="Pept_tRNA_hydro"/>
</dbReference>
<evidence type="ECO:0000256" key="2">
    <source>
        <dbReference type="ARBA" id="ARBA00022555"/>
    </source>
</evidence>
<keyword evidence="2" id="KW-0820">tRNA-binding</keyword>
<keyword evidence="4" id="KW-0694">RNA-binding</keyword>
<evidence type="ECO:0000256" key="3">
    <source>
        <dbReference type="ARBA" id="ARBA00022801"/>
    </source>
</evidence>
<evidence type="ECO:0000313" key="6">
    <source>
        <dbReference type="EMBL" id="VAW69771.1"/>
    </source>
</evidence>
<protein>
    <recommendedName>
        <fullName evidence="1">peptidyl-tRNA hydrolase</fullName>
        <ecNumber evidence="1">3.1.1.29</ecNumber>
    </recommendedName>
</protein>
<dbReference type="FunFam" id="3.40.50.1470:FF:000001">
    <property type="entry name" value="Peptidyl-tRNA hydrolase"/>
    <property type="match status" value="1"/>
</dbReference>
<sequence length="194" mass="21612">MSGKTVNIDLIVGLGNPGVEYEQTRHNAGFWFVEEIARLKGAQFRPESKFSGDVCKVVLEGRDIWLLKPDTFMNRSGLAVHKLAAFYKIPVENILVAHDELDLEPGTARLKSAGGHGGHNGLRDIIAQMGKEFHRLRIAIGHPGHRDQVSDYVLHRASKDEQISIENSIDDALRVLPLLAQGSWEKAVHRLHSK</sequence>
<dbReference type="PANTHER" id="PTHR17224">
    <property type="entry name" value="PEPTIDYL-TRNA HYDROLASE"/>
    <property type="match status" value="1"/>
</dbReference>